<dbReference type="InterPro" id="IPR006240">
    <property type="entry name" value="CysQ"/>
</dbReference>
<dbReference type="CDD" id="cd01638">
    <property type="entry name" value="CysQ"/>
    <property type="match status" value="1"/>
</dbReference>
<feature type="binding site" evidence="1">
    <location>
        <position position="69"/>
    </location>
    <ligand>
        <name>Mg(2+)</name>
        <dbReference type="ChEBI" id="CHEBI:18420"/>
        <label>1</label>
    </ligand>
</feature>
<protein>
    <recommendedName>
        <fullName evidence="1">3'(2'),5'-bisphosphate nucleotidase CysQ</fullName>
        <ecNumber evidence="1">3.1.3.7</ecNumber>
    </recommendedName>
    <alternativeName>
        <fullName evidence="1">3'(2'),5-bisphosphonucleoside 3'(2')-phosphohydrolase</fullName>
    </alternativeName>
    <alternativeName>
        <fullName evidence="1">3'-phosphoadenosine 5'-phosphate phosphatase</fullName>
        <shortName evidence="1">PAP phosphatase</shortName>
    </alternativeName>
</protein>
<dbReference type="GO" id="GO:0000103">
    <property type="term" value="P:sulfate assimilation"/>
    <property type="evidence" value="ECO:0007669"/>
    <property type="project" value="TreeGrafter"/>
</dbReference>
<keyword evidence="1" id="KW-0997">Cell inner membrane</keyword>
<dbReference type="RefSeq" id="WP_233352497.1">
    <property type="nucleotide sequence ID" value="NZ_BMFB01000002.1"/>
</dbReference>
<keyword evidence="1" id="KW-1003">Cell membrane</keyword>
<keyword evidence="1 2" id="KW-0460">Magnesium</keyword>
<feature type="binding site" evidence="1">
    <location>
        <begin position="90"/>
        <end position="93"/>
    </location>
    <ligand>
        <name>substrate</name>
    </ligand>
</feature>
<accession>A0A3T0E7C4</accession>
<keyword evidence="1" id="KW-0472">Membrane</keyword>
<dbReference type="PANTHER" id="PTHR43028:SF5">
    <property type="entry name" value="3'(2'),5'-BISPHOSPHATE NUCLEOTIDASE 1"/>
    <property type="match status" value="1"/>
</dbReference>
<dbReference type="EMBL" id="CP018911">
    <property type="protein sequence ID" value="AZU03127.1"/>
    <property type="molecule type" value="Genomic_DNA"/>
</dbReference>
<feature type="binding site" evidence="1">
    <location>
        <position position="88"/>
    </location>
    <ligand>
        <name>Mg(2+)</name>
        <dbReference type="ChEBI" id="CHEBI:18420"/>
        <label>2</label>
    </ligand>
</feature>
<proteinExistence type="inferred from homology"/>
<name>A0A3T0E7C4_9PROT</name>
<evidence type="ECO:0000313" key="4">
    <source>
        <dbReference type="Proteomes" id="UP000286954"/>
    </source>
</evidence>
<gene>
    <name evidence="1" type="primary">cysQ</name>
    <name evidence="3" type="ORF">X907_0580</name>
</gene>
<dbReference type="InterPro" id="IPR000760">
    <property type="entry name" value="Inositol_monophosphatase-like"/>
</dbReference>
<dbReference type="GO" id="GO:0008441">
    <property type="term" value="F:3'(2'),5'-bisphosphate nucleotidase activity"/>
    <property type="evidence" value="ECO:0007669"/>
    <property type="project" value="UniProtKB-UniRule"/>
</dbReference>
<feature type="binding site" evidence="1">
    <location>
        <position position="90"/>
    </location>
    <ligand>
        <name>Mg(2+)</name>
        <dbReference type="ChEBI" id="CHEBI:18420"/>
        <label>1</label>
    </ligand>
</feature>
<dbReference type="GO" id="GO:0050427">
    <property type="term" value="P:3'-phosphoadenosine 5'-phosphosulfate metabolic process"/>
    <property type="evidence" value="ECO:0007669"/>
    <property type="project" value="TreeGrafter"/>
</dbReference>
<sequence length="272" mass="28659">MSLEHDALARSFADICLKAAIEVMDVYDSGFVVTSKDDRSPVTAADTRAEAVILEALAKVMPGVPVLAEESFSAGFRPDIEREFLLVDPVDGTKEFINRNGEFTINIALISGRVPVAGCVYAPALKRIYLGGRAGLSGDAAPGSRLDDATLAPLKARVMPETERVAVMSRSHADERTRAFALSQGAAAAVNAGSSLKFCLVAEGKADLYPRFGPTMEWDTGAGHAVLIAAGGSVTGPDGSPFLYGKTEQGYLNGCFVARGRLPSAPDSHVRL</sequence>
<evidence type="ECO:0000256" key="1">
    <source>
        <dbReference type="HAMAP-Rule" id="MF_02095"/>
    </source>
</evidence>
<evidence type="ECO:0000256" key="2">
    <source>
        <dbReference type="PIRSR" id="PIRSR600760-2"/>
    </source>
</evidence>
<dbReference type="HAMAP" id="MF_02095">
    <property type="entry name" value="CysQ"/>
    <property type="match status" value="1"/>
</dbReference>
<feature type="binding site" evidence="1">
    <location>
        <position position="219"/>
    </location>
    <ligand>
        <name>substrate</name>
    </ligand>
</feature>
<reference evidence="3 4" key="1">
    <citation type="submission" date="2016-12" db="EMBL/GenBank/DDBJ databases">
        <title>The genome of dimorphic prosthecate Glycocaulis alkaliphilus 6b-8t, isolated from crude oil dictates its adaptability in petroleum environments.</title>
        <authorList>
            <person name="Wu X.-L."/>
            <person name="Geng S."/>
        </authorList>
    </citation>
    <scope>NUCLEOTIDE SEQUENCE [LARGE SCALE GENOMIC DNA]</scope>
    <source>
        <strain evidence="3 4">6B-8</strain>
    </source>
</reference>
<comment type="function">
    <text evidence="1">Converts adenosine-3',5'-bisphosphate (PAP) to AMP.</text>
</comment>
<feature type="binding site" evidence="1">
    <location>
        <position position="219"/>
    </location>
    <ligand>
        <name>Mg(2+)</name>
        <dbReference type="ChEBI" id="CHEBI:18420"/>
        <label>2</label>
    </ligand>
</feature>
<dbReference type="InterPro" id="IPR050725">
    <property type="entry name" value="CysQ/Inositol_MonoPase"/>
</dbReference>
<keyword evidence="1 2" id="KW-0479">Metal-binding</keyword>
<dbReference type="Gene3D" id="3.40.190.80">
    <property type="match status" value="1"/>
</dbReference>
<dbReference type="PANTHER" id="PTHR43028">
    <property type="entry name" value="3'(2'),5'-BISPHOSPHATE NUCLEOTIDASE 1"/>
    <property type="match status" value="1"/>
</dbReference>
<feature type="binding site" evidence="2">
    <location>
        <position position="69"/>
    </location>
    <ligand>
        <name>Mg(2+)</name>
        <dbReference type="ChEBI" id="CHEBI:18420"/>
        <label>1</label>
        <note>catalytic</note>
    </ligand>
</feature>
<comment type="catalytic activity">
    <reaction evidence="1">
        <text>adenosine 3',5'-bisphosphate + H2O = AMP + phosphate</text>
        <dbReference type="Rhea" id="RHEA:10040"/>
        <dbReference type="ChEBI" id="CHEBI:15377"/>
        <dbReference type="ChEBI" id="CHEBI:43474"/>
        <dbReference type="ChEBI" id="CHEBI:58343"/>
        <dbReference type="ChEBI" id="CHEBI:456215"/>
        <dbReference type="EC" id="3.1.3.7"/>
    </reaction>
</comment>
<feature type="binding site" evidence="1">
    <location>
        <position position="69"/>
    </location>
    <ligand>
        <name>substrate</name>
    </ligand>
</feature>
<keyword evidence="1" id="KW-0378">Hydrolase</keyword>
<feature type="binding site" evidence="1">
    <location>
        <position position="88"/>
    </location>
    <ligand>
        <name>Mg(2+)</name>
        <dbReference type="ChEBI" id="CHEBI:18420"/>
        <label>1</label>
    </ligand>
</feature>
<evidence type="ECO:0000313" key="3">
    <source>
        <dbReference type="EMBL" id="AZU03127.1"/>
    </source>
</evidence>
<comment type="similarity">
    <text evidence="1">Belongs to the inositol monophosphatase superfamily. CysQ family.</text>
</comment>
<dbReference type="KEGG" id="gak:X907_0580"/>
<feature type="binding site" evidence="1">
    <location>
        <position position="91"/>
    </location>
    <ligand>
        <name>Mg(2+)</name>
        <dbReference type="ChEBI" id="CHEBI:18420"/>
        <label>2</label>
    </ligand>
</feature>
<feature type="binding site" evidence="2">
    <location>
        <position position="88"/>
    </location>
    <ligand>
        <name>Mg(2+)</name>
        <dbReference type="ChEBI" id="CHEBI:18420"/>
        <label>1</label>
        <note>catalytic</note>
    </ligand>
</feature>
<dbReference type="GO" id="GO:0000287">
    <property type="term" value="F:magnesium ion binding"/>
    <property type="evidence" value="ECO:0007669"/>
    <property type="project" value="UniProtKB-UniRule"/>
</dbReference>
<organism evidence="3 4">
    <name type="scientific">Glycocaulis alkaliphilus</name>
    <dbReference type="NCBI Taxonomy" id="1434191"/>
    <lineage>
        <taxon>Bacteria</taxon>
        <taxon>Pseudomonadati</taxon>
        <taxon>Pseudomonadota</taxon>
        <taxon>Alphaproteobacteria</taxon>
        <taxon>Maricaulales</taxon>
        <taxon>Maricaulaceae</taxon>
        <taxon>Glycocaulis</taxon>
    </lineage>
</organism>
<feature type="binding site" evidence="2">
    <location>
        <position position="219"/>
    </location>
    <ligand>
        <name>Mg(2+)</name>
        <dbReference type="ChEBI" id="CHEBI:18420"/>
        <label>1</label>
        <note>catalytic</note>
    </ligand>
</feature>
<keyword evidence="4" id="KW-1185">Reference proteome</keyword>
<dbReference type="Gene3D" id="3.30.540.10">
    <property type="entry name" value="Fructose-1,6-Bisphosphatase, subunit A, domain 1"/>
    <property type="match status" value="1"/>
</dbReference>
<dbReference type="Proteomes" id="UP000286954">
    <property type="component" value="Chromosome"/>
</dbReference>
<comment type="subcellular location">
    <subcellularLocation>
        <location evidence="1">Cell inner membrane</location>
        <topology evidence="1">Peripheral membrane protein</topology>
        <orientation evidence="1">Cytoplasmic side</orientation>
    </subcellularLocation>
</comment>
<dbReference type="NCBIfam" id="TIGR01331">
    <property type="entry name" value="bisphos_cysQ"/>
    <property type="match status" value="1"/>
</dbReference>
<dbReference type="Pfam" id="PF00459">
    <property type="entry name" value="Inositol_P"/>
    <property type="match status" value="1"/>
</dbReference>
<dbReference type="EC" id="3.1.3.7" evidence="1"/>
<feature type="binding site" evidence="2">
    <location>
        <position position="91"/>
    </location>
    <ligand>
        <name>Mg(2+)</name>
        <dbReference type="ChEBI" id="CHEBI:18420"/>
        <label>1</label>
        <note>catalytic</note>
    </ligand>
</feature>
<dbReference type="SUPFAM" id="SSF56655">
    <property type="entry name" value="Carbohydrate phosphatase"/>
    <property type="match status" value="1"/>
</dbReference>
<dbReference type="PRINTS" id="PR00377">
    <property type="entry name" value="IMPHPHTASES"/>
</dbReference>
<dbReference type="GO" id="GO:0005886">
    <property type="term" value="C:plasma membrane"/>
    <property type="evidence" value="ECO:0007669"/>
    <property type="project" value="UniProtKB-SubCell"/>
</dbReference>
<dbReference type="AlphaFoldDB" id="A0A3T0E7C4"/>
<comment type="cofactor">
    <cofactor evidence="1 2">
        <name>Mg(2+)</name>
        <dbReference type="ChEBI" id="CHEBI:18420"/>
    </cofactor>
</comment>